<evidence type="ECO:0000256" key="4">
    <source>
        <dbReference type="ARBA" id="ARBA00022825"/>
    </source>
</evidence>
<feature type="active site" description="Charge relay system" evidence="5">
    <location>
        <position position="342"/>
    </location>
</feature>
<dbReference type="SUPFAM" id="SSF52743">
    <property type="entry name" value="Subtilisin-like"/>
    <property type="match status" value="1"/>
</dbReference>
<gene>
    <name evidence="11" type="ORF">SGA01_04840</name>
</gene>
<organism evidence="11 12">
    <name type="scientific">Streptomyces gardneri</name>
    <dbReference type="NCBI Taxonomy" id="66892"/>
    <lineage>
        <taxon>Bacteria</taxon>
        <taxon>Bacillati</taxon>
        <taxon>Actinomycetota</taxon>
        <taxon>Actinomycetes</taxon>
        <taxon>Kitasatosporales</taxon>
        <taxon>Streptomycetaceae</taxon>
        <taxon>Streptomyces</taxon>
    </lineage>
</organism>
<dbReference type="EMBL" id="BJMN01000004">
    <property type="protein sequence ID" value="GEB54879.1"/>
    <property type="molecule type" value="Genomic_DNA"/>
</dbReference>
<dbReference type="PANTHER" id="PTHR43806:SF11">
    <property type="entry name" value="CEREVISIN-RELATED"/>
    <property type="match status" value="1"/>
</dbReference>
<proteinExistence type="inferred from homology"/>
<keyword evidence="8" id="KW-0732">Signal</keyword>
<dbReference type="GO" id="GO:0006508">
    <property type="term" value="P:proteolysis"/>
    <property type="evidence" value="ECO:0007669"/>
    <property type="project" value="UniProtKB-KW"/>
</dbReference>
<dbReference type="PROSITE" id="PS00137">
    <property type="entry name" value="SUBTILASE_HIS"/>
    <property type="match status" value="1"/>
</dbReference>
<dbReference type="Pfam" id="PF00082">
    <property type="entry name" value="Peptidase_S8"/>
    <property type="match status" value="1"/>
</dbReference>
<feature type="chain" id="PRO_5021456320" description="Peptidase S8/S53 domain-containing protein" evidence="8">
    <location>
        <begin position="27"/>
        <end position="475"/>
    </location>
</feature>
<evidence type="ECO:0000259" key="9">
    <source>
        <dbReference type="Pfam" id="PF00082"/>
    </source>
</evidence>
<dbReference type="SUPFAM" id="SSF54897">
    <property type="entry name" value="Protease propeptides/inhibitors"/>
    <property type="match status" value="1"/>
</dbReference>
<dbReference type="InterPro" id="IPR000209">
    <property type="entry name" value="Peptidase_S8/S53_dom"/>
</dbReference>
<dbReference type="InterPro" id="IPR015500">
    <property type="entry name" value="Peptidase_S8_subtilisin-rel"/>
</dbReference>
<dbReference type="InterPro" id="IPR050131">
    <property type="entry name" value="Peptidase_S8_subtilisin-like"/>
</dbReference>
<sequence length="475" mass="48266">MSTRTRLALTSAALTALALTAPTASASATGPEPTPAPFFTAANAVPGKYIVTLDQTVDAAKVAEKLNLKPSFVYEKALNGFAAPLTVLQLEIVRKTPGVTSVEEDAVALTPPQPSAPATAPRSPAATWGLDRINQWNLPLDNDFTTRGNGAGVTAYILDTGIDYTHDEFGGRATFGFDAMGDGRYGQDCNGHGTHVAGTVAGRTYGVARKADLVSVRVLGCDGRGAYSGMIAGLDWVAKNARQPAVLNGSLGGDKSVTLNNAATALANAGVLPVIAAGNDAKDACNVSPASATGTVTVAASNAWDEETSFSNHGRCVELFAPGQDIVSARIGGGSIAQNGTSMAAPHVAGVAALYKAEHPTAAPAEISAWLDGNSTKGLLTSISSDTPNTVSTPAGLGTFTYTDTLSTTAPWSVTVATTDLVSGTDTIGWNNLRITTGGHLNGIGGQWTGIAKPGPGGHFPEGADPQPGTASLRP</sequence>
<reference evidence="11 12" key="1">
    <citation type="submission" date="2019-06" db="EMBL/GenBank/DDBJ databases">
        <title>Whole genome shotgun sequence of Streptomyces gardneri NBRC 12865.</title>
        <authorList>
            <person name="Hosoyama A."/>
            <person name="Uohara A."/>
            <person name="Ohji S."/>
            <person name="Ichikawa N."/>
        </authorList>
    </citation>
    <scope>NUCLEOTIDE SEQUENCE [LARGE SCALE GENOMIC DNA]</scope>
    <source>
        <strain evidence="11 12">NBRC 12865</strain>
    </source>
</reference>
<feature type="signal peptide" evidence="8">
    <location>
        <begin position="1"/>
        <end position="26"/>
    </location>
</feature>
<evidence type="ECO:0000313" key="11">
    <source>
        <dbReference type="EMBL" id="GEB54879.1"/>
    </source>
</evidence>
<evidence type="ECO:0000313" key="12">
    <source>
        <dbReference type="Proteomes" id="UP000315226"/>
    </source>
</evidence>
<accession>A0A4Y3RC12</accession>
<feature type="domain" description="Peptidase S8/S53" evidence="9">
    <location>
        <begin position="150"/>
        <end position="377"/>
    </location>
</feature>
<feature type="active site" description="Charge relay system" evidence="5">
    <location>
        <position position="192"/>
    </location>
</feature>
<evidence type="ECO:0000256" key="7">
    <source>
        <dbReference type="SAM" id="MobiDB-lite"/>
    </source>
</evidence>
<evidence type="ECO:0008006" key="13">
    <source>
        <dbReference type="Google" id="ProtNLM"/>
    </source>
</evidence>
<keyword evidence="4 5" id="KW-0720">Serine protease</keyword>
<keyword evidence="3 5" id="KW-0378">Hydrolase</keyword>
<dbReference type="InterPro" id="IPR023828">
    <property type="entry name" value="Peptidase_S8_Ser-AS"/>
</dbReference>
<feature type="domain" description="Inhibitor I9" evidence="10">
    <location>
        <begin position="73"/>
        <end position="106"/>
    </location>
</feature>
<dbReference type="PROSITE" id="PS00136">
    <property type="entry name" value="SUBTILASE_ASP"/>
    <property type="match status" value="1"/>
</dbReference>
<dbReference type="InterPro" id="IPR037045">
    <property type="entry name" value="S8pro/Inhibitor_I9_sf"/>
</dbReference>
<feature type="active site" description="Charge relay system" evidence="5">
    <location>
        <position position="159"/>
    </location>
</feature>
<evidence type="ECO:0000256" key="2">
    <source>
        <dbReference type="ARBA" id="ARBA00022670"/>
    </source>
</evidence>
<evidence type="ECO:0000256" key="6">
    <source>
        <dbReference type="RuleBase" id="RU003355"/>
    </source>
</evidence>
<evidence type="ECO:0000256" key="5">
    <source>
        <dbReference type="PROSITE-ProRule" id="PRU01240"/>
    </source>
</evidence>
<dbReference type="PRINTS" id="PR00723">
    <property type="entry name" value="SUBTILISIN"/>
</dbReference>
<dbReference type="InterPro" id="IPR023827">
    <property type="entry name" value="Peptidase_S8_Asp-AS"/>
</dbReference>
<dbReference type="PROSITE" id="PS00138">
    <property type="entry name" value="SUBTILASE_SER"/>
    <property type="match status" value="1"/>
</dbReference>
<dbReference type="PROSITE" id="PS51892">
    <property type="entry name" value="SUBTILASE"/>
    <property type="match status" value="1"/>
</dbReference>
<dbReference type="CDD" id="cd04077">
    <property type="entry name" value="Peptidases_S8_PCSK9_ProteinaseK_like"/>
    <property type="match status" value="1"/>
</dbReference>
<keyword evidence="2 5" id="KW-0645">Protease</keyword>
<comment type="caution">
    <text evidence="11">The sequence shown here is derived from an EMBL/GenBank/DDBJ whole genome shotgun (WGS) entry which is preliminary data.</text>
</comment>
<dbReference type="Gene3D" id="3.40.50.200">
    <property type="entry name" value="Peptidase S8/S53 domain"/>
    <property type="match status" value="1"/>
</dbReference>
<dbReference type="InterPro" id="IPR010259">
    <property type="entry name" value="S8pro/Inhibitor_I9"/>
</dbReference>
<dbReference type="Gene3D" id="3.30.70.80">
    <property type="entry name" value="Peptidase S8 propeptide/proteinase inhibitor I9"/>
    <property type="match status" value="1"/>
</dbReference>
<dbReference type="GO" id="GO:0004252">
    <property type="term" value="F:serine-type endopeptidase activity"/>
    <property type="evidence" value="ECO:0007669"/>
    <property type="project" value="UniProtKB-UniRule"/>
</dbReference>
<keyword evidence="12" id="KW-1185">Reference proteome</keyword>
<dbReference type="GO" id="GO:0005615">
    <property type="term" value="C:extracellular space"/>
    <property type="evidence" value="ECO:0007669"/>
    <property type="project" value="TreeGrafter"/>
</dbReference>
<evidence type="ECO:0000256" key="3">
    <source>
        <dbReference type="ARBA" id="ARBA00022801"/>
    </source>
</evidence>
<evidence type="ECO:0000256" key="1">
    <source>
        <dbReference type="ARBA" id="ARBA00011073"/>
    </source>
</evidence>
<dbReference type="InterPro" id="IPR022398">
    <property type="entry name" value="Peptidase_S8_His-AS"/>
</dbReference>
<dbReference type="InterPro" id="IPR034193">
    <property type="entry name" value="PCSK9_ProteinaseK-like"/>
</dbReference>
<protein>
    <recommendedName>
        <fullName evidence="13">Peptidase S8/S53 domain-containing protein</fullName>
    </recommendedName>
</protein>
<comment type="similarity">
    <text evidence="1 5 6">Belongs to the peptidase S8 family.</text>
</comment>
<feature type="region of interest" description="Disordered" evidence="7">
    <location>
        <begin position="452"/>
        <end position="475"/>
    </location>
</feature>
<evidence type="ECO:0000259" key="10">
    <source>
        <dbReference type="Pfam" id="PF05922"/>
    </source>
</evidence>
<dbReference type="Pfam" id="PF05922">
    <property type="entry name" value="Inhibitor_I9"/>
    <property type="match status" value="1"/>
</dbReference>
<dbReference type="AlphaFoldDB" id="A0A4Y3RC12"/>
<evidence type="ECO:0000256" key="8">
    <source>
        <dbReference type="SAM" id="SignalP"/>
    </source>
</evidence>
<dbReference type="FunFam" id="3.40.50.200:FF:000014">
    <property type="entry name" value="Proteinase K"/>
    <property type="match status" value="1"/>
</dbReference>
<dbReference type="InterPro" id="IPR036852">
    <property type="entry name" value="Peptidase_S8/S53_dom_sf"/>
</dbReference>
<dbReference type="Proteomes" id="UP000315226">
    <property type="component" value="Unassembled WGS sequence"/>
</dbReference>
<name>A0A4Y3RC12_9ACTN</name>
<dbReference type="PANTHER" id="PTHR43806">
    <property type="entry name" value="PEPTIDASE S8"/>
    <property type="match status" value="1"/>
</dbReference>